<dbReference type="Proteomes" id="UP000232615">
    <property type="component" value="Segment"/>
</dbReference>
<organism evidence="2 3">
    <name type="scientific">Tunisvirus fontaine2</name>
    <dbReference type="NCBI Taxonomy" id="1421067"/>
    <lineage>
        <taxon>Viruses</taxon>
        <taxon>Varidnaviria</taxon>
        <taxon>Bamfordvirae</taxon>
        <taxon>Nucleocytoviricota</taxon>
        <taxon>Megaviricetes</taxon>
        <taxon>Pimascovirales</taxon>
        <taxon>Pimascovirales incertae sedis</taxon>
        <taxon>Marseilleviridae</taxon>
        <taxon>Losannavirus</taxon>
        <taxon>Losannavirus tunisense</taxon>
    </lineage>
</organism>
<evidence type="ECO:0000256" key="1">
    <source>
        <dbReference type="SAM" id="Coils"/>
    </source>
</evidence>
<evidence type="ECO:0000313" key="2">
    <source>
        <dbReference type="EMBL" id="AHC54719.1"/>
    </source>
</evidence>
<sequence length="163" mass="19568">MMFDKTTALLNRVEEYLQKHYLLSRNVDYERHVKTDKHFTGLDIEDVVMVSISIRLHKLSRWSGLCCWEECEKSKFIVYGCRSVGENETLEVIKRVISNNYEIRQYEQSYLYSERIKNRALLEEKEHLMNKIRALKEKNIELKYRPEGYGALRAKQHFESLRS</sequence>
<keyword evidence="1" id="KW-0175">Coiled coil</keyword>
<dbReference type="EMBL" id="KF483846">
    <property type="protein sequence ID" value="AHC54719.1"/>
    <property type="molecule type" value="Genomic_DNA"/>
</dbReference>
<evidence type="ECO:0000313" key="3">
    <source>
        <dbReference type="Proteomes" id="UP000232615"/>
    </source>
</evidence>
<protein>
    <submittedName>
        <fullName evidence="2">Uncharacterized protein</fullName>
    </submittedName>
</protein>
<keyword evidence="3" id="KW-1185">Reference proteome</keyword>
<gene>
    <name evidence="2" type="ORF">TNS_ORF1</name>
</gene>
<proteinExistence type="predicted"/>
<name>V9SFR8_9VIRU</name>
<accession>V9SFR8</accession>
<reference evidence="2 3" key="1">
    <citation type="journal article" date="2014" name="Arch. Virol.">
        <title>Complete genome sequence of Tunisvirus, a new member of the proposed family Marseilleviridae.</title>
        <authorList>
            <person name="Aherfi S."/>
            <person name="Boughalmi M."/>
            <person name="Pagnier I."/>
            <person name="Fournous G."/>
            <person name="La Scola B."/>
            <person name="Raoult D."/>
            <person name="Colson P."/>
        </authorList>
    </citation>
    <scope>NUCLEOTIDE SEQUENCE [LARGE SCALE GENOMIC DNA]</scope>
    <source>
        <strain evidence="2 3">U484</strain>
    </source>
</reference>
<feature type="coiled-coil region" evidence="1">
    <location>
        <begin position="118"/>
        <end position="145"/>
    </location>
</feature>